<gene>
    <name evidence="2" type="ORF">SAMN05444372_11093</name>
</gene>
<dbReference type="AlphaFoldDB" id="A0A1M5MZ18"/>
<dbReference type="OrthoDB" id="1452939at2"/>
<reference evidence="3" key="1">
    <citation type="submission" date="2016-11" db="EMBL/GenBank/DDBJ databases">
        <authorList>
            <person name="Varghese N."/>
            <person name="Submissions S."/>
        </authorList>
    </citation>
    <scope>NUCLEOTIDE SEQUENCE [LARGE SCALE GENOMIC DNA]</scope>
    <source>
        <strain evidence="3">DSM 17659</strain>
    </source>
</reference>
<feature type="coiled-coil region" evidence="1">
    <location>
        <begin position="7"/>
        <end position="75"/>
    </location>
</feature>
<accession>A0A1M5MZ18</accession>
<proteinExistence type="predicted"/>
<dbReference type="RefSeq" id="WP_073020556.1">
    <property type="nucleotide sequence ID" value="NZ_FQWF01000010.1"/>
</dbReference>
<evidence type="ECO:0000256" key="1">
    <source>
        <dbReference type="SAM" id="Coils"/>
    </source>
</evidence>
<sequence length="104" mass="12593">MNIMGIIKDYKEELARYKEELENGNGDVEQDVVDLEMKIEQEIQEMAEYEDTKPFEKLLKELKSLKREFDFYDANEELDRMFPDRHDEDFDEDSMRYDSVFMGD</sequence>
<keyword evidence="3" id="KW-1185">Reference proteome</keyword>
<organism evidence="2 3">
    <name type="scientific">Flavobacterium micromati</name>
    <dbReference type="NCBI Taxonomy" id="229205"/>
    <lineage>
        <taxon>Bacteria</taxon>
        <taxon>Pseudomonadati</taxon>
        <taxon>Bacteroidota</taxon>
        <taxon>Flavobacteriia</taxon>
        <taxon>Flavobacteriales</taxon>
        <taxon>Flavobacteriaceae</taxon>
        <taxon>Flavobacterium</taxon>
    </lineage>
</organism>
<dbReference type="STRING" id="229205.SAMN05444372_11093"/>
<dbReference type="Proteomes" id="UP000184020">
    <property type="component" value="Unassembled WGS sequence"/>
</dbReference>
<keyword evidence="1" id="KW-0175">Coiled coil</keyword>
<evidence type="ECO:0000313" key="3">
    <source>
        <dbReference type="Proteomes" id="UP000184020"/>
    </source>
</evidence>
<name>A0A1M5MZ18_9FLAO</name>
<dbReference type="EMBL" id="FQWF01000010">
    <property type="protein sequence ID" value="SHG82477.1"/>
    <property type="molecule type" value="Genomic_DNA"/>
</dbReference>
<evidence type="ECO:0000313" key="2">
    <source>
        <dbReference type="EMBL" id="SHG82477.1"/>
    </source>
</evidence>
<protein>
    <submittedName>
        <fullName evidence="2">Uncharacterized protein</fullName>
    </submittedName>
</protein>